<evidence type="ECO:0000256" key="2">
    <source>
        <dbReference type="ARBA" id="ARBA00022553"/>
    </source>
</evidence>
<dbReference type="PROSITE" id="PS52004">
    <property type="entry name" value="KS3_2"/>
    <property type="match status" value="1"/>
</dbReference>
<dbReference type="InterPro" id="IPR020841">
    <property type="entry name" value="PKS_Beta-ketoAc_synthase_dom"/>
</dbReference>
<dbReference type="Gene3D" id="3.40.47.10">
    <property type="match status" value="1"/>
</dbReference>
<keyword evidence="3" id="KW-0808">Transferase</keyword>
<dbReference type="Proteomes" id="UP000186817">
    <property type="component" value="Unassembled WGS sequence"/>
</dbReference>
<gene>
    <name evidence="7" type="primary">ppsC</name>
    <name evidence="7" type="ORF">AK812_SmicGene35964</name>
</gene>
<feature type="transmembrane region" description="Helical" evidence="5">
    <location>
        <begin position="520"/>
        <end position="549"/>
    </location>
</feature>
<dbReference type="CDD" id="cd00833">
    <property type="entry name" value="PKS"/>
    <property type="match status" value="1"/>
</dbReference>
<dbReference type="InterPro" id="IPR014030">
    <property type="entry name" value="Ketoacyl_synth_N"/>
</dbReference>
<dbReference type="Pfam" id="PF00109">
    <property type="entry name" value="ketoacyl-synt"/>
    <property type="match status" value="1"/>
</dbReference>
<name>A0A1Q9CK35_SYMMI</name>
<evidence type="ECO:0000256" key="4">
    <source>
        <dbReference type="SAM" id="MobiDB-lite"/>
    </source>
</evidence>
<reference evidence="7 8" key="1">
    <citation type="submission" date="2016-02" db="EMBL/GenBank/DDBJ databases">
        <title>Genome analysis of coral dinoflagellate symbionts highlights evolutionary adaptations to a symbiotic lifestyle.</title>
        <authorList>
            <person name="Aranda M."/>
            <person name="Li Y."/>
            <person name="Liew Y.J."/>
            <person name="Baumgarten S."/>
            <person name="Simakov O."/>
            <person name="Wilson M."/>
            <person name="Piel J."/>
            <person name="Ashoor H."/>
            <person name="Bougouffa S."/>
            <person name="Bajic V.B."/>
            <person name="Ryu T."/>
            <person name="Ravasi T."/>
            <person name="Bayer T."/>
            <person name="Micklem G."/>
            <person name="Kim H."/>
            <person name="Bhak J."/>
            <person name="Lajeunesse T.C."/>
            <person name="Voolstra C.R."/>
        </authorList>
    </citation>
    <scope>NUCLEOTIDE SEQUENCE [LARGE SCALE GENOMIC DNA]</scope>
    <source>
        <strain evidence="7 8">CCMP2467</strain>
    </source>
</reference>
<organism evidence="7 8">
    <name type="scientific">Symbiodinium microadriaticum</name>
    <name type="common">Dinoflagellate</name>
    <name type="synonym">Zooxanthella microadriatica</name>
    <dbReference type="NCBI Taxonomy" id="2951"/>
    <lineage>
        <taxon>Eukaryota</taxon>
        <taxon>Sar</taxon>
        <taxon>Alveolata</taxon>
        <taxon>Dinophyceae</taxon>
        <taxon>Suessiales</taxon>
        <taxon>Symbiodiniaceae</taxon>
        <taxon>Symbiodinium</taxon>
    </lineage>
</organism>
<evidence type="ECO:0000256" key="3">
    <source>
        <dbReference type="ARBA" id="ARBA00022679"/>
    </source>
</evidence>
<dbReference type="SMART" id="SM00825">
    <property type="entry name" value="PKS_KS"/>
    <property type="match status" value="1"/>
</dbReference>
<keyword evidence="8" id="KW-1185">Reference proteome</keyword>
<dbReference type="GO" id="GO:0004315">
    <property type="term" value="F:3-oxoacyl-[acyl-carrier-protein] synthase activity"/>
    <property type="evidence" value="ECO:0007669"/>
    <property type="project" value="InterPro"/>
</dbReference>
<keyword evidence="1" id="KW-0596">Phosphopantetheine</keyword>
<feature type="transmembrane region" description="Helical" evidence="5">
    <location>
        <begin position="481"/>
        <end position="514"/>
    </location>
</feature>
<evidence type="ECO:0000313" key="7">
    <source>
        <dbReference type="EMBL" id="OLP83289.1"/>
    </source>
</evidence>
<keyword evidence="5" id="KW-1133">Transmembrane helix</keyword>
<dbReference type="InterPro" id="IPR018201">
    <property type="entry name" value="Ketoacyl_synth_AS"/>
</dbReference>
<feature type="domain" description="Ketosynthase family 3 (KS3)" evidence="6">
    <location>
        <begin position="168"/>
        <end position="571"/>
    </location>
</feature>
<evidence type="ECO:0000256" key="5">
    <source>
        <dbReference type="SAM" id="Phobius"/>
    </source>
</evidence>
<protein>
    <submittedName>
        <fullName evidence="7">Phthiocerol synthesis polyketide synthase type I PpsC</fullName>
    </submittedName>
</protein>
<accession>A0A1Q9CK35</accession>
<dbReference type="EMBL" id="LSRX01001126">
    <property type="protein sequence ID" value="OLP83289.1"/>
    <property type="molecule type" value="Genomic_DNA"/>
</dbReference>
<dbReference type="GO" id="GO:0006633">
    <property type="term" value="P:fatty acid biosynthetic process"/>
    <property type="evidence" value="ECO:0007669"/>
    <property type="project" value="InterPro"/>
</dbReference>
<dbReference type="SUPFAM" id="SSF53901">
    <property type="entry name" value="Thiolase-like"/>
    <property type="match status" value="1"/>
</dbReference>
<dbReference type="PROSITE" id="PS00606">
    <property type="entry name" value="KS3_1"/>
    <property type="match status" value="1"/>
</dbReference>
<dbReference type="InterPro" id="IPR050091">
    <property type="entry name" value="PKS_NRPS_Biosynth_Enz"/>
</dbReference>
<comment type="caution">
    <text evidence="7">The sequence shown here is derived from an EMBL/GenBank/DDBJ whole genome shotgun (WGS) entry which is preliminary data.</text>
</comment>
<evidence type="ECO:0000259" key="6">
    <source>
        <dbReference type="PROSITE" id="PS52004"/>
    </source>
</evidence>
<proteinExistence type="predicted"/>
<dbReference type="InterPro" id="IPR016039">
    <property type="entry name" value="Thiolase-like"/>
</dbReference>
<dbReference type="OrthoDB" id="435575at2759"/>
<evidence type="ECO:0000256" key="1">
    <source>
        <dbReference type="ARBA" id="ARBA00022450"/>
    </source>
</evidence>
<sequence>MMTESVVPNSREKTVVTAARPRISLGERVSLTPESGSGMRQRRQRRDSSKNEAKFPNRSFFKLVTLKADAGSDAATRCLHGHPGPVAPEGLYIFIFVQEKVEEQNKSTRGSLQDGWVTVWVPLIQTLKKIEAWYPSLLAPPLILDVDEAFGLKTFNCLEVILAKPFMNIADFGGSMACHYPGDARHQESYWLVALGGADGLVKVPVTRWDATEYFSADEKEGFTYAIHGGFCADEDVIMFDNAFFGLSDEEARVMSPAQRLVMQTGYEALQNAGVTKASAMGLRCGVYLGDSGCDWTQLFGHLAGPSRALGSAQGIGGSRLAHALGLRGPTLTVDTACSSSLVAIGVAHTALRKVSAEQVDPGVNPHVKMALAQGCNLLLSPRMYILYSGPHMLSPRGRCFTFDGTADGYARGEGCGSLTLKMSPDSEEAQLCLAMLIGSAVNQDGRSASMTAPNGPSQQQCIRIAVILIIRGKMTITMTLVIIVIIITIVIITTTTITLLLIIIIIITIFVIIINSIIIIIIIIISIIIIIIIIIITSIFQWLCFGLLHTLFSGVRMQGFWLQGAGAPGV</sequence>
<dbReference type="PANTHER" id="PTHR43775">
    <property type="entry name" value="FATTY ACID SYNTHASE"/>
    <property type="match status" value="1"/>
</dbReference>
<keyword evidence="5" id="KW-0472">Membrane</keyword>
<dbReference type="GO" id="GO:0004312">
    <property type="term" value="F:fatty acid synthase activity"/>
    <property type="evidence" value="ECO:0007669"/>
    <property type="project" value="TreeGrafter"/>
</dbReference>
<feature type="region of interest" description="Disordered" evidence="4">
    <location>
        <begin position="26"/>
        <end position="52"/>
    </location>
</feature>
<dbReference type="PANTHER" id="PTHR43775:SF37">
    <property type="entry name" value="SI:DKEY-61P9.11"/>
    <property type="match status" value="1"/>
</dbReference>
<keyword evidence="2" id="KW-0597">Phosphoprotein</keyword>
<dbReference type="AlphaFoldDB" id="A0A1Q9CK35"/>
<evidence type="ECO:0000313" key="8">
    <source>
        <dbReference type="Proteomes" id="UP000186817"/>
    </source>
</evidence>
<keyword evidence="5" id="KW-0812">Transmembrane</keyword>